<dbReference type="CDD" id="cd23454">
    <property type="entry name" value="beta-trefoil_Ricin_GllA-1"/>
    <property type="match status" value="5"/>
</dbReference>
<keyword evidence="4" id="KW-0520">NAD</keyword>
<feature type="compositionally biased region" description="Acidic residues" evidence="6">
    <location>
        <begin position="1091"/>
        <end position="1105"/>
    </location>
</feature>
<gene>
    <name evidence="8" type="ORF">BGZ99_000347</name>
</gene>
<evidence type="ECO:0000259" key="7">
    <source>
        <dbReference type="SMART" id="SM00458"/>
    </source>
</evidence>
<feature type="non-terminal residue" evidence="8">
    <location>
        <position position="1"/>
    </location>
</feature>
<evidence type="ECO:0000313" key="8">
    <source>
        <dbReference type="EMBL" id="KAG0325636.1"/>
    </source>
</evidence>
<feature type="region of interest" description="Disordered" evidence="6">
    <location>
        <begin position="1091"/>
        <end position="1111"/>
    </location>
</feature>
<evidence type="ECO:0000313" key="9">
    <source>
        <dbReference type="Proteomes" id="UP000738325"/>
    </source>
</evidence>
<sequence>MASPPSSSRSSRVLAFPAGTFYIQSGIAGLVLDIETGFLKDPTKAGARVELTHKKSAKGSTDSVPSLEQQLWKVEEGYIVNVRTGYVLDIQGGKRGAEKWKHRGVVRAGSRVIQNVRKTGKDAGGQQWLNDDGVLTLASNPKFVVTIDGDATRDGTRITIQEKKAYNEKQKWIYLTGGDKTSPSPSRAESISIRPDNFPTGWFYIKSGASGLVVDIEHGYFTDPMKAGARAEMNHQKVDTGDGRHSLLELQLWRYEAGYLINRRTGFVLDIQGGTLKLAARVVQWQRKTGQEARNQHWFYESGFIANVYNSRLVLDIDGDGSKDGAKIAIGERKAAANADQQWILEEVRYQWLAAPSTPAVEEVIERVVPREVPAPVAATTNVLPTSGWFYIRSLSSGHVIDVEQTLLSDPMSPNVLVNMSEQITSTSNDDYAKIESQLWRYDAGQIINRRSGLVLDCKQGVVRYGARLMQGVPKQGKEAHHQRWESVNGTLIVQGKPTFAIDIEGDGTKSGARLSLQRPKSQNNLDQQWEFQLATFEWLKFERSVTTTVKEETIVTSKVVPITAEDWFFIKSGVTGLVMDLEAGWITSPTDVGAYISMKKQRALDDADKSLLERQLWRYEDGYLINRRTGYVIDIYGRTAVVGVKLIQQHRALTEEDGKHNQLWTVVDGNIQSVHHSKLVINVESNKEGSRVQLVELKPSSKSTVNTWTMELAQTSWLKHSRVMTRSSTFDEGLEEAHVTLHSEFPSQKWFYIKSKASNLVLDVEHGFFRDHTKAGAYTELNNQKLYASSTKHALLELQLWRFEDGFIINRRTGMVLDVGEGTLKAGARLVQWTRRSTGKASQQWAVDNGFIHIKGNRNLVLDIDGDGTRDGARISLNERKEKKNLDQRWSFESVSFKWLSIERPQGEADDELLQEYEVDHNAREIVHRGAPVDCWFYLKSGISDLVLEVEHSRQISHMKSGTRVQLAHQRLRSGKHSHARLELQLWRFDDGYIINRRSGLVLTVDSVKSNASLIQASRSNAATQRWTIENGIIRLAAHKDFAIFLSYGRQGSYAYIRQVRRGEILQTWSFAEVRFSWLTLEVTVTEQSQEVDVDMEEEEEESQESVSESEITYLRKEKTQIRKLTKFSEVSYFFIRTANGYVVDIEHGFGKNHMKVGAYASVHPQTTAASASQHSLLDIQLWTLKDGYLINKRTGLALTFESDAKQGARLVQALPKNAIKWSIEGGYIFPVAHTHLALNVRDGHVVLLERTTSITWSVYEVTLSWLIFTEVILLEEELSEDYEFYEEFEEVVMRSSTVDNEVIEYARTERNLIAPQESWFYLSVGNKVASIHATHLVEKSAEGASIHLVAQKRFSSAERHALVELQLWKLEGSYIVNRFTGHYLTVDSNGSLILSAKQADSSRQQWQFSEDGSLSLISNSSQVVNFVEDKAILVERSASQTIWSYDSVKFNWLTTMEISSTYDVSLINREVTEYRTVYTRYIQYLTKYTVTTTIITRTRRIVRVHSQVPLENATVVEREGTVWACHLVEAGTGVDYVMQLLLDNTKNVYYIYVQWGSTAGQLEGPYDSIEIATREFQDLFLSKTEIEWTEQTTAVSASGNWTTVDFEYDTITIQGDSVVEMGSETTSSGAIESSSSSQPLVDAFVPNANELIIYKDTEIYHTVLTQRSTGIIYVTQLLYNVETKTYYVYLRWGDNVYSLDGPYDTVEVAKSQFKTNYTQTFGVTWEQRDTVTINDWAIVHQTMDIEEEYSVYVSDEEDTVESDNNKVTIARTTDTVVRDDATEETTTITRTTKTNLTVSQPAVNEKTSWFRKTAAGAGILAAGALIQVDGIWKHKAQVVTTRKAAVDQLCPIAKTSYVYYDDEVYDAELTESSTGTKYVTQLIYNTENESYYVYYRWSETEYKLDGPHETIEAAKETFQINYKESFDISWTEREVAVSDRYTYEIKTYETYEVIEEIEEVVDESEVATIITRENEVQVSESTIVNETQTTTIEEDVIVEATHDVSVVVDEDVQMHTSVLTKVDEETQNINVETVVQEVAVSEENTETKEVTITRQTGVITKPAVTKETSWFRRLASGAGAAAAGALTQVDGVWKRTVQVVTARKGHVDELCPISKTSYVYYDEEVYDSVLVEKETGVKYVTQLIYDTEKKSYFVYYRWSETDYRLDGPHETVEAAKSAFQVTYKESFDIEWTEREVAVSDKWTYQIQTYETIEEVEEVEEIIDAEEAQTIIARGGEITVGALEVTPDILVVQEDVEALEVTQEILVEQEVGEAPEVTPDILVVQETPEIVMSTVVVKESDSVEQEVVGALEVTPDILVVQETPEIVMNTVIVKESGSVTQPAVEKGSSWFRKALTATEAAARGVGSAATGAAGAIAIGAGVAVIGAGVATTGALHKIDGVWKRTVQVLTTRKAHVDELCPISKTSYVYYDDEVYDAVLVEKDTGVKYVTQLLYDSETKGYYVYYRWSETDYKLDGPHETIEAAKETFQVTYKE</sequence>
<reference evidence="8" key="1">
    <citation type="journal article" date="2020" name="Fungal Divers.">
        <title>Resolving the Mortierellaceae phylogeny through synthesis of multi-gene phylogenetics and phylogenomics.</title>
        <authorList>
            <person name="Vandepol N."/>
            <person name="Liber J."/>
            <person name="Desiro A."/>
            <person name="Na H."/>
            <person name="Kennedy M."/>
            <person name="Barry K."/>
            <person name="Grigoriev I.V."/>
            <person name="Miller A.N."/>
            <person name="O'Donnell K."/>
            <person name="Stajich J.E."/>
            <person name="Bonito G."/>
        </authorList>
    </citation>
    <scope>NUCLEOTIDE SEQUENCE</scope>
    <source>
        <strain evidence="8">REB-010B</strain>
    </source>
</reference>
<protein>
    <recommendedName>
        <fullName evidence="1">NAD(+) ADP-ribosyltransferase</fullName>
        <ecNumber evidence="1">2.4.2.30</ecNumber>
    </recommendedName>
</protein>
<dbReference type="PANTHER" id="PTHR10459">
    <property type="entry name" value="DNA LIGASE"/>
    <property type="match status" value="1"/>
</dbReference>
<dbReference type="SUPFAM" id="SSF50370">
    <property type="entry name" value="Ricin B-like lectins"/>
    <property type="match status" value="7"/>
</dbReference>
<dbReference type="Proteomes" id="UP000738325">
    <property type="component" value="Unassembled WGS sequence"/>
</dbReference>
<evidence type="ECO:0000256" key="3">
    <source>
        <dbReference type="ARBA" id="ARBA00022679"/>
    </source>
</evidence>
<proteinExistence type="predicted"/>
<organism evidence="8 9">
    <name type="scientific">Dissophora globulifera</name>
    <dbReference type="NCBI Taxonomy" id="979702"/>
    <lineage>
        <taxon>Eukaryota</taxon>
        <taxon>Fungi</taxon>
        <taxon>Fungi incertae sedis</taxon>
        <taxon>Mucoromycota</taxon>
        <taxon>Mortierellomycotina</taxon>
        <taxon>Mortierellomycetes</taxon>
        <taxon>Mortierellales</taxon>
        <taxon>Mortierellaceae</taxon>
        <taxon>Dissophora</taxon>
    </lineage>
</organism>
<feature type="domain" description="Ricin B lectin" evidence="7">
    <location>
        <begin position="403"/>
        <end position="533"/>
    </location>
</feature>
<dbReference type="OrthoDB" id="9895617at2759"/>
<dbReference type="GO" id="GO:1990404">
    <property type="term" value="F:NAD+-protein mono-ADP-ribosyltransferase activity"/>
    <property type="evidence" value="ECO:0007669"/>
    <property type="project" value="TreeGrafter"/>
</dbReference>
<dbReference type="InterPro" id="IPR000772">
    <property type="entry name" value="Ricin_B_lectin"/>
</dbReference>
<comment type="catalytic activity">
    <reaction evidence="5">
        <text>NAD(+) + (ADP-D-ribosyl)n-acceptor = nicotinamide + (ADP-D-ribosyl)n+1-acceptor + H(+).</text>
        <dbReference type="EC" id="2.4.2.30"/>
    </reaction>
</comment>
<feature type="domain" description="Ricin B lectin" evidence="7">
    <location>
        <begin position="750"/>
        <end position="894"/>
    </location>
</feature>
<dbReference type="InterPro" id="IPR035992">
    <property type="entry name" value="Ricin_B-like_lectins"/>
</dbReference>
<feature type="domain" description="Ricin B lectin" evidence="7">
    <location>
        <begin position="18"/>
        <end position="175"/>
    </location>
</feature>
<keyword evidence="2" id="KW-0328">Glycosyltransferase</keyword>
<evidence type="ECO:0000256" key="4">
    <source>
        <dbReference type="ARBA" id="ARBA00023027"/>
    </source>
</evidence>
<dbReference type="PANTHER" id="PTHR10459:SF60">
    <property type="entry name" value="POLY [ADP-RIBOSE] POLYMERASE 2"/>
    <property type="match status" value="1"/>
</dbReference>
<dbReference type="InterPro" id="IPR050800">
    <property type="entry name" value="ARTD/PARP"/>
</dbReference>
<dbReference type="GO" id="GO:0006302">
    <property type="term" value="P:double-strand break repair"/>
    <property type="evidence" value="ECO:0007669"/>
    <property type="project" value="TreeGrafter"/>
</dbReference>
<dbReference type="SUPFAM" id="SSF142921">
    <property type="entry name" value="WGR domain-like"/>
    <property type="match status" value="5"/>
</dbReference>
<feature type="domain" description="Ricin B lectin" evidence="7">
    <location>
        <begin position="937"/>
        <end position="1073"/>
    </location>
</feature>
<name>A0A9P6UYA2_9FUNG</name>
<dbReference type="PROSITE" id="PS50231">
    <property type="entry name" value="RICIN_B_LECTIN"/>
    <property type="match status" value="2"/>
</dbReference>
<dbReference type="GO" id="GO:0005730">
    <property type="term" value="C:nucleolus"/>
    <property type="evidence" value="ECO:0007669"/>
    <property type="project" value="TreeGrafter"/>
</dbReference>
<dbReference type="InterPro" id="IPR036930">
    <property type="entry name" value="WGR_dom_sf"/>
</dbReference>
<dbReference type="GO" id="GO:0003950">
    <property type="term" value="F:NAD+ poly-ADP-ribosyltransferase activity"/>
    <property type="evidence" value="ECO:0007669"/>
    <property type="project" value="UniProtKB-EC"/>
</dbReference>
<dbReference type="GO" id="GO:0070212">
    <property type="term" value="P:protein poly-ADP-ribosylation"/>
    <property type="evidence" value="ECO:0007669"/>
    <property type="project" value="TreeGrafter"/>
</dbReference>
<keyword evidence="9" id="KW-1185">Reference proteome</keyword>
<evidence type="ECO:0000256" key="5">
    <source>
        <dbReference type="ARBA" id="ARBA00033987"/>
    </source>
</evidence>
<dbReference type="EMBL" id="JAAAIP010000106">
    <property type="protein sequence ID" value="KAG0325636.1"/>
    <property type="molecule type" value="Genomic_DNA"/>
</dbReference>
<accession>A0A9P6UYA2</accession>
<dbReference type="Pfam" id="PF14200">
    <property type="entry name" value="RicinB_lectin_2"/>
    <property type="match status" value="2"/>
</dbReference>
<dbReference type="EC" id="2.4.2.30" evidence="1"/>
<evidence type="ECO:0000256" key="1">
    <source>
        <dbReference type="ARBA" id="ARBA00012020"/>
    </source>
</evidence>
<dbReference type="Gene3D" id="2.80.10.50">
    <property type="match status" value="8"/>
</dbReference>
<keyword evidence="3" id="KW-0808">Transferase</keyword>
<dbReference type="SMART" id="SM00458">
    <property type="entry name" value="RICIN"/>
    <property type="match status" value="5"/>
</dbReference>
<evidence type="ECO:0000256" key="6">
    <source>
        <dbReference type="SAM" id="MobiDB-lite"/>
    </source>
</evidence>
<evidence type="ECO:0000256" key="2">
    <source>
        <dbReference type="ARBA" id="ARBA00022676"/>
    </source>
</evidence>
<comment type="caution">
    <text evidence="8">The sequence shown here is derived from an EMBL/GenBank/DDBJ whole genome shotgun (WGS) entry which is preliminary data.</text>
</comment>
<feature type="domain" description="Ricin B lectin" evidence="7">
    <location>
        <begin position="201"/>
        <end position="346"/>
    </location>
</feature>